<dbReference type="EMBL" id="CP017628">
    <property type="protein sequence ID" value="AOW30372.1"/>
    <property type="molecule type" value="Genomic_DNA"/>
</dbReference>
<organism evidence="13 14">
    <name type="scientific">Candida albicans (strain SC5314 / ATCC MYA-2876)</name>
    <name type="common">Yeast</name>
    <dbReference type="NCBI Taxonomy" id="237561"/>
    <lineage>
        <taxon>Eukaryota</taxon>
        <taxon>Fungi</taxon>
        <taxon>Dikarya</taxon>
        <taxon>Ascomycota</taxon>
        <taxon>Saccharomycotina</taxon>
        <taxon>Pichiomycetes</taxon>
        <taxon>Debaryomycetaceae</taxon>
        <taxon>Candida/Lodderomyces clade</taxon>
        <taxon>Candida</taxon>
    </lineage>
</organism>
<comment type="cofactor">
    <cofactor evidence="9 10">
        <name>FAD</name>
        <dbReference type="ChEBI" id="CHEBI:57692"/>
    </cofactor>
    <text evidence="9 10">Binds 1 FAD per dimer.</text>
</comment>
<dbReference type="STRING" id="237561.A0A1D8PQF9"/>
<keyword evidence="7 9" id="KW-0249">Electron transport</keyword>
<keyword evidence="4 9" id="KW-0813">Transport</keyword>
<evidence type="ECO:0000256" key="8">
    <source>
        <dbReference type="ARBA" id="ARBA00025416"/>
    </source>
</evidence>
<dbReference type="SUPFAM" id="SSF52402">
    <property type="entry name" value="Adenine nucleotide alpha hydrolases-like"/>
    <property type="match status" value="1"/>
</dbReference>
<dbReference type="FunFam" id="3.40.50.1220:FF:000001">
    <property type="entry name" value="Electron transfer flavoprotein, alpha subunit"/>
    <property type="match status" value="1"/>
</dbReference>
<dbReference type="CDD" id="cd01715">
    <property type="entry name" value="ETF_alpha"/>
    <property type="match status" value="1"/>
</dbReference>
<dbReference type="FunCoup" id="A0A1D8PQF9">
    <property type="interactions" value="530"/>
</dbReference>
<dbReference type="PROSITE" id="PS00696">
    <property type="entry name" value="ETF_ALPHA"/>
    <property type="match status" value="1"/>
</dbReference>
<comment type="subunit">
    <text evidence="3 9">Heterodimer of an alpha and a beta subunit.</text>
</comment>
<dbReference type="Pfam" id="PF01012">
    <property type="entry name" value="ETF"/>
    <property type="match status" value="1"/>
</dbReference>
<feature type="binding site" evidence="10">
    <location>
        <position position="221"/>
    </location>
    <ligand>
        <name>FAD</name>
        <dbReference type="ChEBI" id="CHEBI:57692"/>
    </ligand>
</feature>
<dbReference type="InterPro" id="IPR018206">
    <property type="entry name" value="ETF_asu_C_CS"/>
</dbReference>
<dbReference type="PANTHER" id="PTHR43153:SF1">
    <property type="entry name" value="ELECTRON TRANSFER FLAVOPROTEIN SUBUNIT ALPHA, MITOCHONDRIAL"/>
    <property type="match status" value="1"/>
</dbReference>
<dbReference type="InterPro" id="IPR014731">
    <property type="entry name" value="ETF_asu_C"/>
</dbReference>
<dbReference type="GO" id="GO:0033539">
    <property type="term" value="P:fatty acid beta-oxidation using acyl-CoA dehydrogenase"/>
    <property type="evidence" value="ECO:0000318"/>
    <property type="project" value="GO_Central"/>
</dbReference>
<evidence type="ECO:0000256" key="10">
    <source>
        <dbReference type="PIRSR" id="PIRSR000089-1"/>
    </source>
</evidence>
<keyword evidence="9" id="KW-0496">Mitochondrion</keyword>
<accession>A0A1D8PQF9</accession>
<evidence type="ECO:0000256" key="3">
    <source>
        <dbReference type="ARBA" id="ARBA00011355"/>
    </source>
</evidence>
<dbReference type="Proteomes" id="UP000000559">
    <property type="component" value="Chromosome 6"/>
</dbReference>
<comment type="similarity">
    <text evidence="2 9">Belongs to the ETF alpha-subunit/FixB family.</text>
</comment>
<reference evidence="13 14" key="3">
    <citation type="journal article" date="2013" name="Genome Biol.">
        <title>Assembly of a phased diploid Candida albicans genome facilitates allele-specific measurements and provides a simple model for repeat and indel structure.</title>
        <authorList>
            <person name="Muzzey D."/>
            <person name="Schwartz K."/>
            <person name="Weissman J.S."/>
            <person name="Sherlock G."/>
        </authorList>
    </citation>
    <scope>NUCLEOTIDE SEQUENCE [LARGE SCALE GENOMIC DNA]</scope>
    <source>
        <strain evidence="14">SC5314 / ATCC MYA-2876</strain>
    </source>
</reference>
<keyword evidence="14" id="KW-1185">Reference proteome</keyword>
<feature type="domain" description="Electron transfer flavoprotein alpha/beta-subunit N-terminal" evidence="11">
    <location>
        <begin position="19"/>
        <end position="201"/>
    </location>
</feature>
<evidence type="ECO:0000256" key="4">
    <source>
        <dbReference type="ARBA" id="ARBA00022448"/>
    </source>
</evidence>
<evidence type="ECO:0000256" key="2">
    <source>
        <dbReference type="ARBA" id="ARBA00005817"/>
    </source>
</evidence>
<comment type="subcellular location">
    <subcellularLocation>
        <location evidence="1 9">Mitochondrion matrix</location>
    </subcellularLocation>
</comment>
<dbReference type="GO" id="GO:0050660">
    <property type="term" value="F:flavin adenine dinucleotide binding"/>
    <property type="evidence" value="ECO:0000318"/>
    <property type="project" value="GO_Central"/>
</dbReference>
<dbReference type="RefSeq" id="XP_712425.2">
    <property type="nucleotide sequence ID" value="XM_707332.2"/>
</dbReference>
<dbReference type="InterPro" id="IPR001308">
    <property type="entry name" value="ETF_a/FixB"/>
</dbReference>
<evidence type="ECO:0000313" key="12">
    <source>
        <dbReference type="CGD" id="CAL0000191297"/>
    </source>
</evidence>
<dbReference type="InterPro" id="IPR014730">
    <property type="entry name" value="ETF_a/b_N"/>
</dbReference>
<evidence type="ECO:0000256" key="6">
    <source>
        <dbReference type="ARBA" id="ARBA00022827"/>
    </source>
</evidence>
<dbReference type="GO" id="GO:0005759">
    <property type="term" value="C:mitochondrial matrix"/>
    <property type="evidence" value="ECO:0007669"/>
    <property type="project" value="UniProtKB-SubCell"/>
</dbReference>
<dbReference type="Pfam" id="PF00766">
    <property type="entry name" value="ETF_alpha"/>
    <property type="match status" value="1"/>
</dbReference>
<dbReference type="CGD" id="CAL0000191297">
    <property type="gene designation" value="orf19.9697"/>
</dbReference>
<proteinExistence type="inferred from homology"/>
<dbReference type="InParanoid" id="A0A1D8PQF9"/>
<dbReference type="AlphaFoldDB" id="A0A1D8PQF9"/>
<dbReference type="KEGG" id="cal:CAALFM_C604560WA"/>
<evidence type="ECO:0000259" key="11">
    <source>
        <dbReference type="SMART" id="SM00893"/>
    </source>
</evidence>
<dbReference type="GO" id="GO:0009055">
    <property type="term" value="F:electron transfer activity"/>
    <property type="evidence" value="ECO:0000318"/>
    <property type="project" value="GO_Central"/>
</dbReference>
<sequence>MASYIAKRLFSRTTVRLNTLALVEGVSNGISPASLSTITAATQIGEPVTAIVFGSNGDSVAEAVAKTEGVSKVLVAKDSEYDHYLAEKVSPLLKKIIEDQKFTHFLTAGSSIGKSVLPRLGALLDVQPVSEIVKVVDPTTFVRPIYAGNALATVKSKDSIILASVRASAFPPAEIGGATAPVEQVTESVEFGNSAQFVSEQIVKSERPELGSATRVVSGGRGLKNKEMFDQLIDPLATKLNAAIGASRAAVDSGFCDNSLQVGQTGKIVAPDLYIAVGISGAIQHLAGMKDSKVIVAINKDADAPIFNVADVGLVGDLNEVIPELTNKL</sequence>
<dbReference type="SUPFAM" id="SSF52467">
    <property type="entry name" value="DHS-like NAD/FAD-binding domain"/>
    <property type="match status" value="1"/>
</dbReference>
<dbReference type="OrthoDB" id="1715808at2759"/>
<feature type="binding site" evidence="10">
    <location>
        <begin position="278"/>
        <end position="285"/>
    </location>
    <ligand>
        <name>FAD</name>
        <dbReference type="ChEBI" id="CHEBI:57692"/>
    </ligand>
</feature>
<dbReference type="PANTHER" id="PTHR43153">
    <property type="entry name" value="ELECTRON TRANSFER FLAVOPROTEIN ALPHA"/>
    <property type="match status" value="1"/>
</dbReference>
<dbReference type="PIRSF" id="PIRSF000089">
    <property type="entry name" value="Electra_flavoP_a"/>
    <property type="match status" value="1"/>
</dbReference>
<dbReference type="GeneID" id="3645977"/>
<dbReference type="InterPro" id="IPR029035">
    <property type="entry name" value="DHS-like_NAD/FAD-binding_dom"/>
</dbReference>
<evidence type="ECO:0000256" key="7">
    <source>
        <dbReference type="ARBA" id="ARBA00022982"/>
    </source>
</evidence>
<dbReference type="InterPro" id="IPR033947">
    <property type="entry name" value="ETF_alpha_N"/>
</dbReference>
<reference evidence="13 14" key="2">
    <citation type="journal article" date="2007" name="Genome Biol.">
        <title>Assembly of the Candida albicans genome into sixteen supercontigs aligned on the eight chromosomes.</title>
        <authorList>
            <person name="van het Hoog M."/>
            <person name="Rast T.J."/>
            <person name="Martchenko M."/>
            <person name="Grindle S."/>
            <person name="Dignard D."/>
            <person name="Hogues H."/>
            <person name="Cuomo C."/>
            <person name="Berriman M."/>
            <person name="Scherer S."/>
            <person name="Magee B.B."/>
            <person name="Whiteway M."/>
            <person name="Chibana H."/>
            <person name="Nantel A."/>
            <person name="Magee P.T."/>
        </authorList>
    </citation>
    <scope>GENOME REANNOTATION</scope>
    <source>
        <strain evidence="14">SC5314 / ATCC MYA-2876</strain>
    </source>
</reference>
<evidence type="ECO:0000256" key="9">
    <source>
        <dbReference type="PIRNR" id="PIRNR000089"/>
    </source>
</evidence>
<keyword evidence="6 9" id="KW-0274">FAD</keyword>
<evidence type="ECO:0000256" key="5">
    <source>
        <dbReference type="ARBA" id="ARBA00022630"/>
    </source>
</evidence>
<protein>
    <recommendedName>
        <fullName evidence="9">Probable electron transfer flavoprotein subunit alpha</fullName>
    </recommendedName>
</protein>
<evidence type="ECO:0000256" key="1">
    <source>
        <dbReference type="ARBA" id="ARBA00004305"/>
    </source>
</evidence>
<dbReference type="SMART" id="SM00893">
    <property type="entry name" value="ETF"/>
    <property type="match status" value="1"/>
</dbReference>
<dbReference type="Gene3D" id="3.40.50.1220">
    <property type="entry name" value="TPP-binding domain"/>
    <property type="match status" value="1"/>
</dbReference>
<dbReference type="FunFam" id="3.40.50.620:FF:000041">
    <property type="entry name" value="Electron transfer flavoprotein alpha subunit"/>
    <property type="match status" value="1"/>
</dbReference>
<gene>
    <name evidence="13" type="ordered locus">CAALFM_C604560WA</name>
    <name evidence="12" type="ordered locus">orf19.9697</name>
</gene>
<name>A0A1D8PQF9_CANAL</name>
<dbReference type="VEuPathDB" id="FungiDB:C6_04560W_A"/>
<dbReference type="eggNOG" id="KOG3954">
    <property type="taxonomic scope" value="Eukaryota"/>
</dbReference>
<dbReference type="Gene3D" id="3.40.50.620">
    <property type="entry name" value="HUPs"/>
    <property type="match status" value="1"/>
</dbReference>
<feature type="binding site" evidence="10">
    <location>
        <begin position="261"/>
        <end position="265"/>
    </location>
    <ligand>
        <name>FAD</name>
        <dbReference type="ChEBI" id="CHEBI:57692"/>
    </ligand>
</feature>
<comment type="function">
    <text evidence="8 9">The electron transfer flavoprotein serves as a specific electron acceptor for several dehydrogenases, including five acyl-CoA dehydrogenases, glutaryl-CoA and sarcosine dehydrogenase. It transfers the electrons to the main mitochondrial respiratory chain via ETF-ubiquinone oxidoreductase (ETF dehydrogenase).</text>
</comment>
<evidence type="ECO:0000313" key="13">
    <source>
        <dbReference type="EMBL" id="AOW30372.1"/>
    </source>
</evidence>
<keyword evidence="5 9" id="KW-0285">Flavoprotein</keyword>
<dbReference type="InterPro" id="IPR014729">
    <property type="entry name" value="Rossmann-like_a/b/a_fold"/>
</dbReference>
<evidence type="ECO:0000313" key="14">
    <source>
        <dbReference type="Proteomes" id="UP000000559"/>
    </source>
</evidence>
<reference evidence="13 14" key="1">
    <citation type="journal article" date="2004" name="Proc. Natl. Acad. Sci. U.S.A.">
        <title>The diploid genome sequence of Candida albicans.</title>
        <authorList>
            <person name="Jones T."/>
            <person name="Federspiel N.A."/>
            <person name="Chibana H."/>
            <person name="Dungan J."/>
            <person name="Kalman S."/>
            <person name="Magee B.B."/>
            <person name="Newport G."/>
            <person name="Thorstenson Y.R."/>
            <person name="Agabian N."/>
            <person name="Magee P.T."/>
            <person name="Davis R.W."/>
            <person name="Scherer S."/>
        </authorList>
    </citation>
    <scope>NUCLEOTIDE SEQUENCE [LARGE SCALE GENOMIC DNA]</scope>
    <source>
        <strain evidence="14">SC5314 / ATCC MYA-2876</strain>
    </source>
</reference>
<feature type="binding site" evidence="10">
    <location>
        <begin position="247"/>
        <end position="248"/>
    </location>
    <ligand>
        <name>FAD</name>
        <dbReference type="ChEBI" id="CHEBI:57692"/>
    </ligand>
</feature>
<dbReference type="GO" id="GO:0005739">
    <property type="term" value="C:mitochondrion"/>
    <property type="evidence" value="ECO:0000318"/>
    <property type="project" value="GO_Central"/>
</dbReference>
<dbReference type="SMR" id="A0A1D8PQF9"/>
<feature type="binding site" evidence="10">
    <location>
        <position position="299"/>
    </location>
    <ligand>
        <name>FAD</name>
        <dbReference type="ChEBI" id="CHEBI:57692"/>
    </ligand>
</feature>